<dbReference type="Proteomes" id="UP000596742">
    <property type="component" value="Unassembled WGS sequence"/>
</dbReference>
<evidence type="ECO:0000259" key="2">
    <source>
        <dbReference type="PROSITE" id="PS50119"/>
    </source>
</evidence>
<organism evidence="3 4">
    <name type="scientific">Mytilus galloprovincialis</name>
    <name type="common">Mediterranean mussel</name>
    <dbReference type="NCBI Taxonomy" id="29158"/>
    <lineage>
        <taxon>Eukaryota</taxon>
        <taxon>Metazoa</taxon>
        <taxon>Spiralia</taxon>
        <taxon>Lophotrochozoa</taxon>
        <taxon>Mollusca</taxon>
        <taxon>Bivalvia</taxon>
        <taxon>Autobranchia</taxon>
        <taxon>Pteriomorphia</taxon>
        <taxon>Mytilida</taxon>
        <taxon>Mytiloidea</taxon>
        <taxon>Mytilidae</taxon>
        <taxon>Mytilinae</taxon>
        <taxon>Mytilus</taxon>
    </lineage>
</organism>
<dbReference type="EMBL" id="UYJE01000816">
    <property type="protein sequence ID" value="VDH96796.1"/>
    <property type="molecule type" value="Genomic_DNA"/>
</dbReference>
<name>A0A8B6BXZ0_MYTGA</name>
<evidence type="ECO:0000313" key="3">
    <source>
        <dbReference type="EMBL" id="VDH96796.1"/>
    </source>
</evidence>
<keyword evidence="4" id="KW-1185">Reference proteome</keyword>
<dbReference type="PROSITE" id="PS50119">
    <property type="entry name" value="ZF_BBOX"/>
    <property type="match status" value="2"/>
</dbReference>
<dbReference type="PANTHER" id="PTHR25462:SF296">
    <property type="entry name" value="MEIOTIC P26, ISOFORM F"/>
    <property type="match status" value="1"/>
</dbReference>
<evidence type="ECO:0000256" key="1">
    <source>
        <dbReference type="PROSITE-ProRule" id="PRU00024"/>
    </source>
</evidence>
<dbReference type="SUPFAM" id="SSF57845">
    <property type="entry name" value="B-box zinc-binding domain"/>
    <property type="match status" value="2"/>
</dbReference>
<keyword evidence="1" id="KW-0863">Zinc-finger</keyword>
<feature type="domain" description="B box-type" evidence="2">
    <location>
        <begin position="12"/>
        <end position="58"/>
    </location>
</feature>
<dbReference type="InterPro" id="IPR047153">
    <property type="entry name" value="TRIM45/56/19-like"/>
</dbReference>
<reference evidence="3" key="1">
    <citation type="submission" date="2018-11" db="EMBL/GenBank/DDBJ databases">
        <authorList>
            <person name="Alioto T."/>
            <person name="Alioto T."/>
        </authorList>
    </citation>
    <scope>NUCLEOTIDE SEQUENCE</scope>
</reference>
<dbReference type="Gene3D" id="3.30.160.60">
    <property type="entry name" value="Classic Zinc Finger"/>
    <property type="match status" value="1"/>
</dbReference>
<proteinExistence type="predicted"/>
<dbReference type="SMART" id="SM00336">
    <property type="entry name" value="BBOX"/>
    <property type="match status" value="2"/>
</dbReference>
<dbReference type="Pfam" id="PF22586">
    <property type="entry name" value="ANCHR-like_BBOX"/>
    <property type="match status" value="1"/>
</dbReference>
<keyword evidence="1" id="KW-0862">Zinc</keyword>
<dbReference type="CDD" id="cd19757">
    <property type="entry name" value="Bbox1"/>
    <property type="match status" value="1"/>
</dbReference>
<dbReference type="OrthoDB" id="6123834at2759"/>
<evidence type="ECO:0000313" key="4">
    <source>
        <dbReference type="Proteomes" id="UP000596742"/>
    </source>
</evidence>
<keyword evidence="1" id="KW-0479">Metal-binding</keyword>
<dbReference type="PANTHER" id="PTHR25462">
    <property type="entry name" value="BONUS, ISOFORM C-RELATED"/>
    <property type="match status" value="1"/>
</dbReference>
<comment type="caution">
    <text evidence="3">The sequence shown here is derived from an EMBL/GenBank/DDBJ whole genome shotgun (WGS) entry which is preliminary data.</text>
</comment>
<gene>
    <name evidence="3" type="ORF">MGAL_10B053742</name>
</gene>
<dbReference type="InterPro" id="IPR000315">
    <property type="entry name" value="Znf_B-box"/>
</dbReference>
<protein>
    <recommendedName>
        <fullName evidence="2">B box-type domain-containing protein</fullName>
    </recommendedName>
</protein>
<sequence>MNKDCGVTLAQTSFRKCGFCDKNAVFFCYQCKAAFCQLCGANYHDKLPVSKDHSVKDLKSVNPSAVQLVCSEHKDEYMYYCVSCKTLVCSSCVTTAHTGHEMSEADEIKKIARSKLFNMKEKLHRLSKLVETTKSVHIPNSDEESEDAITSIRTIENDLHNIIKTKADIKTHEIEDKQN</sequence>
<dbReference type="Pfam" id="PF00643">
    <property type="entry name" value="zf-B_box"/>
    <property type="match status" value="1"/>
</dbReference>
<dbReference type="AlphaFoldDB" id="A0A8B6BXZ0"/>
<accession>A0A8B6BXZ0</accession>
<dbReference type="GO" id="GO:0008270">
    <property type="term" value="F:zinc ion binding"/>
    <property type="evidence" value="ECO:0007669"/>
    <property type="project" value="UniProtKB-KW"/>
</dbReference>
<feature type="domain" description="B box-type" evidence="2">
    <location>
        <begin position="65"/>
        <end position="105"/>
    </location>
</feature>